<dbReference type="Pfam" id="PF00581">
    <property type="entry name" value="Rhodanese"/>
    <property type="match status" value="1"/>
</dbReference>
<dbReference type="SUPFAM" id="SSF52821">
    <property type="entry name" value="Rhodanese/Cell cycle control phosphatase"/>
    <property type="match status" value="1"/>
</dbReference>
<organism evidence="2">
    <name type="scientific">hydrothermal vent metagenome</name>
    <dbReference type="NCBI Taxonomy" id="652676"/>
    <lineage>
        <taxon>unclassified sequences</taxon>
        <taxon>metagenomes</taxon>
        <taxon>ecological metagenomes</taxon>
    </lineage>
</organism>
<dbReference type="InterPro" id="IPR050229">
    <property type="entry name" value="GlpE_sulfurtransferase"/>
</dbReference>
<dbReference type="InterPro" id="IPR001763">
    <property type="entry name" value="Rhodanese-like_dom"/>
</dbReference>
<dbReference type="PANTHER" id="PTHR43031">
    <property type="entry name" value="FAD-DEPENDENT OXIDOREDUCTASE"/>
    <property type="match status" value="1"/>
</dbReference>
<dbReference type="Gene3D" id="3.40.250.10">
    <property type="entry name" value="Rhodanese-like domain"/>
    <property type="match status" value="1"/>
</dbReference>
<dbReference type="AlphaFoldDB" id="A0A3B1BM78"/>
<dbReference type="InterPro" id="IPR036873">
    <property type="entry name" value="Rhodanese-like_dom_sf"/>
</dbReference>
<evidence type="ECO:0000259" key="1">
    <source>
        <dbReference type="PROSITE" id="PS50206"/>
    </source>
</evidence>
<protein>
    <recommendedName>
        <fullName evidence="1">Rhodanese domain-containing protein</fullName>
    </recommendedName>
</protein>
<proteinExistence type="predicted"/>
<accession>A0A3B1BM78</accession>
<dbReference type="PANTHER" id="PTHR43031:SF16">
    <property type="entry name" value="OXIDOREDUCTASE"/>
    <property type="match status" value="1"/>
</dbReference>
<name>A0A3B1BM78_9ZZZZ</name>
<evidence type="ECO:0000313" key="2">
    <source>
        <dbReference type="EMBL" id="VAX13303.1"/>
    </source>
</evidence>
<dbReference type="PROSITE" id="PS50206">
    <property type="entry name" value="RHODANESE_3"/>
    <property type="match status" value="1"/>
</dbReference>
<feature type="domain" description="Rhodanese" evidence="1">
    <location>
        <begin position="45"/>
        <end position="137"/>
    </location>
</feature>
<reference evidence="2" key="1">
    <citation type="submission" date="2018-06" db="EMBL/GenBank/DDBJ databases">
        <authorList>
            <person name="Zhirakovskaya E."/>
        </authorList>
    </citation>
    <scope>NUCLEOTIDE SEQUENCE</scope>
</reference>
<sequence>MKYFNLFFISITLLITTPLAYAGKVSPQTVEGATTIDTAAAKKLFDDGVIFIDVRKDKDWEAGRIPDAVHIELKKVLSAETLGKEVKKDEPVVFYCNGAGCMRSSKASAKAVSWGFTKVHYYRLGFPAWKATGYPTE</sequence>
<dbReference type="CDD" id="cd00158">
    <property type="entry name" value="RHOD"/>
    <property type="match status" value="1"/>
</dbReference>
<dbReference type="EMBL" id="UOFZ01000112">
    <property type="protein sequence ID" value="VAX13303.1"/>
    <property type="molecule type" value="Genomic_DNA"/>
</dbReference>
<dbReference type="SMART" id="SM00450">
    <property type="entry name" value="RHOD"/>
    <property type="match status" value="1"/>
</dbReference>
<gene>
    <name evidence="2" type="ORF">MNBD_GAMMA24-2772</name>
</gene>